<sequence length="59" mass="6945">MYNKKTNLSNPKMRDIFYAGHMDGKIFKYYGEMLNNRYNDVCEALRPVMEEMGEEEGAT</sequence>
<keyword evidence="2" id="KW-1185">Reference proteome</keyword>
<dbReference type="EMBL" id="BAAADS010000026">
    <property type="protein sequence ID" value="GAA0615603.1"/>
    <property type="molecule type" value="Genomic_DNA"/>
</dbReference>
<comment type="caution">
    <text evidence="1">The sequence shown here is derived from an EMBL/GenBank/DDBJ whole genome shotgun (WGS) entry which is preliminary data.</text>
</comment>
<evidence type="ECO:0000313" key="1">
    <source>
        <dbReference type="EMBL" id="GAA0615603.1"/>
    </source>
</evidence>
<gene>
    <name evidence="1" type="ORF">GCM10009001_36050</name>
</gene>
<reference evidence="1 2" key="1">
    <citation type="journal article" date="2019" name="Int. J. Syst. Evol. Microbiol.">
        <title>The Global Catalogue of Microorganisms (GCM) 10K type strain sequencing project: providing services to taxonomists for standard genome sequencing and annotation.</title>
        <authorList>
            <consortium name="The Broad Institute Genomics Platform"/>
            <consortium name="The Broad Institute Genome Sequencing Center for Infectious Disease"/>
            <person name="Wu L."/>
            <person name="Ma J."/>
        </authorList>
    </citation>
    <scope>NUCLEOTIDE SEQUENCE [LARGE SCALE GENOMIC DNA]</scope>
    <source>
        <strain evidence="1 2">JCM 15395</strain>
    </source>
</reference>
<evidence type="ECO:0000313" key="2">
    <source>
        <dbReference type="Proteomes" id="UP001500866"/>
    </source>
</evidence>
<organism evidence="1 2">
    <name type="scientific">Virgibacillus siamensis</name>
    <dbReference type="NCBI Taxonomy" id="480071"/>
    <lineage>
        <taxon>Bacteria</taxon>
        <taxon>Bacillati</taxon>
        <taxon>Bacillota</taxon>
        <taxon>Bacilli</taxon>
        <taxon>Bacillales</taxon>
        <taxon>Bacillaceae</taxon>
        <taxon>Virgibacillus</taxon>
    </lineage>
</organism>
<protein>
    <submittedName>
        <fullName evidence="1">Uncharacterized protein</fullName>
    </submittedName>
</protein>
<proteinExistence type="predicted"/>
<accession>A0ABN1GP85</accession>
<dbReference type="Proteomes" id="UP001500866">
    <property type="component" value="Unassembled WGS sequence"/>
</dbReference>
<name>A0ABN1GP85_9BACI</name>